<gene>
    <name evidence="2" type="ORF">ACEU3E_07445</name>
</gene>
<dbReference type="Proteomes" id="UP001575622">
    <property type="component" value="Unassembled WGS sequence"/>
</dbReference>
<proteinExistence type="predicted"/>
<dbReference type="InterPro" id="IPR016181">
    <property type="entry name" value="Acyl_CoA_acyltransferase"/>
</dbReference>
<dbReference type="Gene3D" id="3.40.630.30">
    <property type="match status" value="1"/>
</dbReference>
<dbReference type="RefSeq" id="WP_373949702.1">
    <property type="nucleotide sequence ID" value="NZ_JBHDLN010000003.1"/>
</dbReference>
<dbReference type="Pfam" id="PF00583">
    <property type="entry name" value="Acetyltransf_1"/>
    <property type="match status" value="1"/>
</dbReference>
<dbReference type="EMBL" id="JBHDLN010000003">
    <property type="protein sequence ID" value="MFB0841999.1"/>
    <property type="molecule type" value="Genomic_DNA"/>
</dbReference>
<dbReference type="SUPFAM" id="SSF55729">
    <property type="entry name" value="Acyl-CoA N-acyltransferases (Nat)"/>
    <property type="match status" value="1"/>
</dbReference>
<comment type="caution">
    <text evidence="2">The sequence shown here is derived from an EMBL/GenBank/DDBJ whole genome shotgun (WGS) entry which is preliminary data.</text>
</comment>
<dbReference type="PROSITE" id="PS51186">
    <property type="entry name" value="GNAT"/>
    <property type="match status" value="1"/>
</dbReference>
<evidence type="ECO:0000313" key="2">
    <source>
        <dbReference type="EMBL" id="MFB0841999.1"/>
    </source>
</evidence>
<reference evidence="2 3" key="1">
    <citation type="submission" date="2024-09" db="EMBL/GenBank/DDBJ databases">
        <authorList>
            <person name="Makale K.P.P."/>
            <person name="Makhzoum A."/>
            <person name="Rantong G."/>
            <person name="Rahube T.O."/>
        </authorList>
    </citation>
    <scope>NUCLEOTIDE SEQUENCE [LARGE SCALE GENOMIC DNA]</scope>
    <source>
        <strain evidence="2 3">KM_D13</strain>
    </source>
</reference>
<protein>
    <submittedName>
        <fullName evidence="2">N-acetyltransferase family protein</fullName>
    </submittedName>
</protein>
<dbReference type="InterPro" id="IPR000182">
    <property type="entry name" value="GNAT_dom"/>
</dbReference>
<evidence type="ECO:0000259" key="1">
    <source>
        <dbReference type="PROSITE" id="PS51186"/>
    </source>
</evidence>
<feature type="domain" description="N-acetyltransferase" evidence="1">
    <location>
        <begin position="1"/>
        <end position="168"/>
    </location>
</feature>
<evidence type="ECO:0000313" key="3">
    <source>
        <dbReference type="Proteomes" id="UP001575622"/>
    </source>
</evidence>
<accession>A0ABV4UVZ8</accession>
<dbReference type="PANTHER" id="PTHR43072:SF60">
    <property type="entry name" value="L-2,4-DIAMINOBUTYRIC ACID ACETYLTRANSFERASE"/>
    <property type="match status" value="1"/>
</dbReference>
<dbReference type="PANTHER" id="PTHR43072">
    <property type="entry name" value="N-ACETYLTRANSFERASE"/>
    <property type="match status" value="1"/>
</dbReference>
<dbReference type="CDD" id="cd04301">
    <property type="entry name" value="NAT_SF"/>
    <property type="match status" value="1"/>
</dbReference>
<organism evidence="2 3">
    <name type="scientific">Paenibacillus oleatilyticus</name>
    <dbReference type="NCBI Taxonomy" id="2594886"/>
    <lineage>
        <taxon>Bacteria</taxon>
        <taxon>Bacillati</taxon>
        <taxon>Bacillota</taxon>
        <taxon>Bacilli</taxon>
        <taxon>Bacillales</taxon>
        <taxon>Paenibacillaceae</taxon>
        <taxon>Paenibacillus</taxon>
    </lineage>
</organism>
<sequence length="181" mass="20680">MNLRKLEPQDVEAFWSLRLKSLKEHPESFGSNYEDASLTGMDEVRRRFPNSADQFLLGAFEENGELMGMIGFRRESYRNLAHKGMLWGVYVDSAHQGKGIATALLRHVLEEVSSLDGLEQVYLAVVTVNEPAVRLYRSAGFEIFGTEPNALKIGGEYYDEYWMVCKLEMTDSRSESGWLKR</sequence>
<name>A0ABV4UVZ8_9BACL</name>
<keyword evidence="3" id="KW-1185">Reference proteome</keyword>